<dbReference type="Pfam" id="PF15477">
    <property type="entry name" value="SMAP"/>
    <property type="match status" value="1"/>
</dbReference>
<evidence type="ECO:0000259" key="2">
    <source>
        <dbReference type="Pfam" id="PF15477"/>
    </source>
</evidence>
<feature type="compositionally biased region" description="Basic and acidic residues" evidence="1">
    <location>
        <begin position="81"/>
        <end position="91"/>
    </location>
</feature>
<feature type="domain" description="Small acidic protein-like" evidence="2">
    <location>
        <begin position="228"/>
        <end position="301"/>
    </location>
</feature>
<proteinExistence type="predicted"/>
<dbReference type="PANTHER" id="PTHR22426">
    <property type="entry name" value="ARGININE_SERINE-RICH COILED-COIL PROTEIN 2"/>
    <property type="match status" value="1"/>
</dbReference>
<gene>
    <name evidence="3" type="ORF">AAFF_G00100480</name>
</gene>
<dbReference type="AlphaFoldDB" id="A0AAD7RUS5"/>
<protein>
    <recommendedName>
        <fullName evidence="2">Small acidic protein-like domain-containing protein</fullName>
    </recommendedName>
</protein>
<feature type="region of interest" description="Disordered" evidence="1">
    <location>
        <begin position="249"/>
        <end position="270"/>
    </location>
</feature>
<evidence type="ECO:0000313" key="4">
    <source>
        <dbReference type="Proteomes" id="UP001221898"/>
    </source>
</evidence>
<dbReference type="InterPro" id="IPR028124">
    <property type="entry name" value="SMAP_dom"/>
</dbReference>
<feature type="compositionally biased region" description="Basic and acidic residues" evidence="1">
    <location>
        <begin position="7"/>
        <end position="35"/>
    </location>
</feature>
<comment type="caution">
    <text evidence="3">The sequence shown here is derived from an EMBL/GenBank/DDBJ whole genome shotgun (WGS) entry which is preliminary data.</text>
</comment>
<feature type="compositionally biased region" description="Low complexity" evidence="1">
    <location>
        <begin position="60"/>
        <end position="72"/>
    </location>
</feature>
<dbReference type="Proteomes" id="UP001221898">
    <property type="component" value="Unassembled WGS sequence"/>
</dbReference>
<accession>A0AAD7RUS5</accession>
<keyword evidence="4" id="KW-1185">Reference proteome</keyword>
<feature type="region of interest" description="Disordered" evidence="1">
    <location>
        <begin position="209"/>
        <end position="228"/>
    </location>
</feature>
<organism evidence="3 4">
    <name type="scientific">Aldrovandia affinis</name>
    <dbReference type="NCBI Taxonomy" id="143900"/>
    <lineage>
        <taxon>Eukaryota</taxon>
        <taxon>Metazoa</taxon>
        <taxon>Chordata</taxon>
        <taxon>Craniata</taxon>
        <taxon>Vertebrata</taxon>
        <taxon>Euteleostomi</taxon>
        <taxon>Actinopterygii</taxon>
        <taxon>Neopterygii</taxon>
        <taxon>Teleostei</taxon>
        <taxon>Notacanthiformes</taxon>
        <taxon>Halosauridae</taxon>
        <taxon>Aldrovandia</taxon>
    </lineage>
</organism>
<sequence>MEEGGDSEEKQTKEGKKEKTKGEKRRAPAEVRGEGAVESLNSQEGEGELKKKKKQEKADVVGSGEEPGVEEVTTPKRRKVKEIAEAGNGEKTKKKKKGKQEEEGKKNKKSANGGIGPEEKHGGEENTSPKKGGKKKVQGQDAEAVKKLRKRKKQGEEGEQAEERKIYPVKSEPELTTSPSVDVVFVSEKIGNKDEVRIDQARRQALQVEIDNESHPKVSNSSTDLGQWGTAHFESTNQQQKFLRLMGGLKKGSQPVGSSEGRANMALGKEGQDVLKQGLLGEFERAQSRRMDFQNRGVGLGFTPPSDKKFSIDANACQSVRFDD</sequence>
<evidence type="ECO:0000313" key="3">
    <source>
        <dbReference type="EMBL" id="KAJ8390668.1"/>
    </source>
</evidence>
<dbReference type="EMBL" id="JAINUG010000166">
    <property type="protein sequence ID" value="KAJ8390668.1"/>
    <property type="molecule type" value="Genomic_DNA"/>
</dbReference>
<feature type="compositionally biased region" description="Basic and acidic residues" evidence="1">
    <location>
        <begin position="117"/>
        <end position="128"/>
    </location>
</feature>
<name>A0AAD7RUS5_9TELE</name>
<feature type="region of interest" description="Disordered" evidence="1">
    <location>
        <begin position="1"/>
        <end position="177"/>
    </location>
</feature>
<reference evidence="3" key="1">
    <citation type="journal article" date="2023" name="Science">
        <title>Genome structures resolve the early diversification of teleost fishes.</title>
        <authorList>
            <person name="Parey E."/>
            <person name="Louis A."/>
            <person name="Montfort J."/>
            <person name="Bouchez O."/>
            <person name="Roques C."/>
            <person name="Iampietro C."/>
            <person name="Lluch J."/>
            <person name="Castinel A."/>
            <person name="Donnadieu C."/>
            <person name="Desvignes T."/>
            <person name="Floi Bucao C."/>
            <person name="Jouanno E."/>
            <person name="Wen M."/>
            <person name="Mejri S."/>
            <person name="Dirks R."/>
            <person name="Jansen H."/>
            <person name="Henkel C."/>
            <person name="Chen W.J."/>
            <person name="Zahm M."/>
            <person name="Cabau C."/>
            <person name="Klopp C."/>
            <person name="Thompson A.W."/>
            <person name="Robinson-Rechavi M."/>
            <person name="Braasch I."/>
            <person name="Lecointre G."/>
            <person name="Bobe J."/>
            <person name="Postlethwait J.H."/>
            <person name="Berthelot C."/>
            <person name="Roest Crollius H."/>
            <person name="Guiguen Y."/>
        </authorList>
    </citation>
    <scope>NUCLEOTIDE SEQUENCE</scope>
    <source>
        <strain evidence="3">NC1722</strain>
    </source>
</reference>
<dbReference type="PANTHER" id="PTHR22426:SF1">
    <property type="entry name" value="LYSINE-RICH NUCLEOLAR PROTEIN 1"/>
    <property type="match status" value="1"/>
</dbReference>
<evidence type="ECO:0000256" key="1">
    <source>
        <dbReference type="SAM" id="MobiDB-lite"/>
    </source>
</evidence>